<dbReference type="InterPro" id="IPR021346">
    <property type="entry name" value="Tma16"/>
</dbReference>
<dbReference type="AlphaFoldDB" id="A0A1Y1UQE7"/>
<name>A0A1Y1UQE7_9TREE</name>
<organism evidence="3 4">
    <name type="scientific">Kockovaella imperatae</name>
    <dbReference type="NCBI Taxonomy" id="4999"/>
    <lineage>
        <taxon>Eukaryota</taxon>
        <taxon>Fungi</taxon>
        <taxon>Dikarya</taxon>
        <taxon>Basidiomycota</taxon>
        <taxon>Agaricomycotina</taxon>
        <taxon>Tremellomycetes</taxon>
        <taxon>Tremellales</taxon>
        <taxon>Cuniculitremaceae</taxon>
        <taxon>Kockovaella</taxon>
    </lineage>
</organism>
<dbReference type="InParanoid" id="A0A1Y1UQE7"/>
<evidence type="ECO:0000256" key="2">
    <source>
        <dbReference type="SAM" id="MobiDB-lite"/>
    </source>
</evidence>
<sequence>MPGNRRLTKKTIKGKDNLHPSSRKAGQLQRVHLRAAKLDHRAKIRQSISSQKLERPLFFLHSLPSSHPLSLPALRELITDVYLARHDARISELEGQRRSGRPKDKELIDLEEIKKREQAEWETGIEVPDLTHGPTVKILFGLQDSSTSLQQSHLDLLRHIRLFKDDPDTVLVTREGKWDKMGFGVEEGQEPRGSDVVMDA</sequence>
<dbReference type="InterPro" id="IPR038356">
    <property type="entry name" value="Tma16_sf"/>
</dbReference>
<accession>A0A1Y1UQE7</accession>
<keyword evidence="4" id="KW-1185">Reference proteome</keyword>
<evidence type="ECO:0008006" key="5">
    <source>
        <dbReference type="Google" id="ProtNLM"/>
    </source>
</evidence>
<dbReference type="OrthoDB" id="270284at2759"/>
<dbReference type="PANTHER" id="PTHR13349:SF2">
    <property type="entry name" value="TRANSLATION MACHINERY-ASSOCIATED PROTEIN 16"/>
    <property type="match status" value="1"/>
</dbReference>
<dbReference type="GeneID" id="33556674"/>
<dbReference type="Pfam" id="PF11176">
    <property type="entry name" value="Tma16"/>
    <property type="match status" value="1"/>
</dbReference>
<dbReference type="RefSeq" id="XP_021874004.1">
    <property type="nucleotide sequence ID" value="XM_022014866.1"/>
</dbReference>
<evidence type="ECO:0000313" key="3">
    <source>
        <dbReference type="EMBL" id="ORX40219.1"/>
    </source>
</evidence>
<proteinExistence type="inferred from homology"/>
<dbReference type="PANTHER" id="PTHR13349">
    <property type="entry name" value="TRANSLATION MACHINERY-ASSOCIATED PROTEIN 16"/>
    <property type="match status" value="1"/>
</dbReference>
<feature type="region of interest" description="Disordered" evidence="2">
    <location>
        <begin position="1"/>
        <end position="28"/>
    </location>
</feature>
<dbReference type="STRING" id="4999.A0A1Y1UQE7"/>
<gene>
    <name evidence="3" type="ORF">BD324DRAFT_616940</name>
</gene>
<reference evidence="3 4" key="1">
    <citation type="submission" date="2017-03" db="EMBL/GenBank/DDBJ databases">
        <title>Widespread Adenine N6-methylation of Active Genes in Fungi.</title>
        <authorList>
            <consortium name="DOE Joint Genome Institute"/>
            <person name="Mondo S.J."/>
            <person name="Dannebaum R.O."/>
            <person name="Kuo R.C."/>
            <person name="Louie K.B."/>
            <person name="Bewick A.J."/>
            <person name="Labutti K."/>
            <person name="Haridas S."/>
            <person name="Kuo A."/>
            <person name="Salamov A."/>
            <person name="Ahrendt S.R."/>
            <person name="Lau R."/>
            <person name="Bowen B.P."/>
            <person name="Lipzen A."/>
            <person name="Sullivan W."/>
            <person name="Andreopoulos W.B."/>
            <person name="Clum A."/>
            <person name="Lindquist E."/>
            <person name="Daum C."/>
            <person name="Northen T.R."/>
            <person name="Ramamoorthy G."/>
            <person name="Schmitz R.J."/>
            <person name="Gryganskyi A."/>
            <person name="Culley D."/>
            <person name="Magnuson J."/>
            <person name="James T.Y."/>
            <person name="O'Malley M.A."/>
            <person name="Stajich J.E."/>
            <person name="Spatafora J.W."/>
            <person name="Visel A."/>
            <person name="Grigoriev I.V."/>
        </authorList>
    </citation>
    <scope>NUCLEOTIDE SEQUENCE [LARGE SCALE GENOMIC DNA]</scope>
    <source>
        <strain evidence="3 4">NRRL Y-17943</strain>
    </source>
</reference>
<feature type="compositionally biased region" description="Basic residues" evidence="2">
    <location>
        <begin position="1"/>
        <end position="12"/>
    </location>
</feature>
<comment type="similarity">
    <text evidence="1">Belongs to the TMA16 family.</text>
</comment>
<dbReference type="EMBL" id="NBSH01000002">
    <property type="protein sequence ID" value="ORX40219.1"/>
    <property type="molecule type" value="Genomic_DNA"/>
</dbReference>
<evidence type="ECO:0000313" key="4">
    <source>
        <dbReference type="Proteomes" id="UP000193218"/>
    </source>
</evidence>
<dbReference type="Gene3D" id="1.20.1440.170">
    <property type="entry name" value="Translation machinery-associated protein 16-like"/>
    <property type="match status" value="1"/>
</dbReference>
<evidence type="ECO:0000256" key="1">
    <source>
        <dbReference type="ARBA" id="ARBA00034127"/>
    </source>
</evidence>
<comment type="caution">
    <text evidence="3">The sequence shown here is derived from an EMBL/GenBank/DDBJ whole genome shotgun (WGS) entry which is preliminary data.</text>
</comment>
<dbReference type="GO" id="GO:0005634">
    <property type="term" value="C:nucleus"/>
    <property type="evidence" value="ECO:0007669"/>
    <property type="project" value="TreeGrafter"/>
</dbReference>
<dbReference type="Proteomes" id="UP000193218">
    <property type="component" value="Unassembled WGS sequence"/>
</dbReference>
<protein>
    <recommendedName>
        <fullName evidence="5">Translation machinery-associated protein 16</fullName>
    </recommendedName>
</protein>